<feature type="compositionally biased region" description="Polar residues" evidence="7">
    <location>
        <begin position="62"/>
        <end position="75"/>
    </location>
</feature>
<evidence type="ECO:0000256" key="1">
    <source>
        <dbReference type="ARBA" id="ARBA00004459"/>
    </source>
</evidence>
<dbReference type="RefSeq" id="WP_207206633.1">
    <property type="nucleotide sequence ID" value="NZ_CP025086.1"/>
</dbReference>
<keyword evidence="6 9" id="KW-0449">Lipoprotein</keyword>
<keyword evidence="4" id="KW-0564">Palmitate</keyword>
<dbReference type="Pfam" id="PF13627">
    <property type="entry name" value="LptM_cons"/>
    <property type="match status" value="1"/>
</dbReference>
<dbReference type="Proteomes" id="UP000256900">
    <property type="component" value="Unassembled WGS sequence"/>
</dbReference>
<organism evidence="9 10">
    <name type="scientific">Methylovirgula ligni</name>
    <dbReference type="NCBI Taxonomy" id="569860"/>
    <lineage>
        <taxon>Bacteria</taxon>
        <taxon>Pseudomonadati</taxon>
        <taxon>Pseudomonadota</taxon>
        <taxon>Alphaproteobacteria</taxon>
        <taxon>Hyphomicrobiales</taxon>
        <taxon>Beijerinckiaceae</taxon>
        <taxon>Methylovirgula</taxon>
    </lineage>
</organism>
<evidence type="ECO:0000256" key="4">
    <source>
        <dbReference type="ARBA" id="ARBA00023139"/>
    </source>
</evidence>
<evidence type="ECO:0000256" key="8">
    <source>
        <dbReference type="SAM" id="SignalP"/>
    </source>
</evidence>
<reference evidence="9 10" key="1">
    <citation type="submission" date="2018-08" db="EMBL/GenBank/DDBJ databases">
        <title>Genomic Encyclopedia of Type Strains, Phase IV (KMG-IV): sequencing the most valuable type-strain genomes for metagenomic binning, comparative biology and taxonomic classification.</title>
        <authorList>
            <person name="Goeker M."/>
        </authorList>
    </citation>
    <scope>NUCLEOTIDE SEQUENCE [LARGE SCALE GENOMIC DNA]</scope>
    <source>
        <strain evidence="9 10">BW863</strain>
    </source>
</reference>
<evidence type="ECO:0000256" key="3">
    <source>
        <dbReference type="ARBA" id="ARBA00023136"/>
    </source>
</evidence>
<keyword evidence="10" id="KW-1185">Reference proteome</keyword>
<comment type="caution">
    <text evidence="9">The sequence shown here is derived from an EMBL/GenBank/DDBJ whole genome shotgun (WGS) entry which is preliminary data.</text>
</comment>
<dbReference type="InterPro" id="IPR032831">
    <property type="entry name" value="LptM_cons"/>
</dbReference>
<dbReference type="AlphaFoldDB" id="A0A3D9Z6V9"/>
<accession>A0A3D9Z6V9</accession>
<dbReference type="PROSITE" id="PS51257">
    <property type="entry name" value="PROKAR_LIPOPROTEIN"/>
    <property type="match status" value="1"/>
</dbReference>
<evidence type="ECO:0000256" key="7">
    <source>
        <dbReference type="SAM" id="MobiDB-lite"/>
    </source>
</evidence>
<feature type="signal peptide" evidence="8">
    <location>
        <begin position="1"/>
        <end position="20"/>
    </location>
</feature>
<keyword evidence="3" id="KW-0472">Membrane</keyword>
<dbReference type="EMBL" id="QUMO01000001">
    <property type="protein sequence ID" value="REF89269.1"/>
    <property type="molecule type" value="Genomic_DNA"/>
</dbReference>
<evidence type="ECO:0000256" key="6">
    <source>
        <dbReference type="ARBA" id="ARBA00023288"/>
    </source>
</evidence>
<evidence type="ECO:0000313" key="9">
    <source>
        <dbReference type="EMBL" id="REF89269.1"/>
    </source>
</evidence>
<keyword evidence="2 8" id="KW-0732">Signal</keyword>
<evidence type="ECO:0000256" key="5">
    <source>
        <dbReference type="ARBA" id="ARBA00023237"/>
    </source>
</evidence>
<comment type="subcellular location">
    <subcellularLocation>
        <location evidence="1">Cell outer membrane</location>
        <topology evidence="1">Lipid-anchor</topology>
    </subcellularLocation>
</comment>
<keyword evidence="5" id="KW-0998">Cell outer membrane</keyword>
<evidence type="ECO:0000256" key="2">
    <source>
        <dbReference type="ARBA" id="ARBA00022729"/>
    </source>
</evidence>
<evidence type="ECO:0000313" key="10">
    <source>
        <dbReference type="Proteomes" id="UP000256900"/>
    </source>
</evidence>
<gene>
    <name evidence="9" type="ORF">DES32_0488</name>
</gene>
<sequence length="88" mass="9177">MNSRFCARRGLFCLVLLALALSGCGRRGDLDPPPGVPASEVVPQQVKVPNAMAGDLVVPNAPSRQETNATTSTAGTEGKTFVLDPLVK</sequence>
<feature type="region of interest" description="Disordered" evidence="7">
    <location>
        <begin position="57"/>
        <end position="88"/>
    </location>
</feature>
<proteinExistence type="predicted"/>
<protein>
    <submittedName>
        <fullName evidence="9">Putative lipoprotein</fullName>
    </submittedName>
</protein>
<name>A0A3D9Z6V9_9HYPH</name>
<feature type="chain" id="PRO_5017643183" evidence="8">
    <location>
        <begin position="21"/>
        <end position="88"/>
    </location>
</feature>
<dbReference type="NCBIfam" id="NF047847">
    <property type="entry name" value="SS_mature_LptM"/>
    <property type="match status" value="1"/>
</dbReference>